<dbReference type="InParanoid" id="A0A1Y1Y1E9"/>
<accession>A0A1Y1Y1E9</accession>
<feature type="compositionally biased region" description="Pro residues" evidence="1">
    <location>
        <begin position="8"/>
        <end position="26"/>
    </location>
</feature>
<dbReference type="Proteomes" id="UP000193498">
    <property type="component" value="Unassembled WGS sequence"/>
</dbReference>
<keyword evidence="3" id="KW-1185">Reference proteome</keyword>
<organism evidence="2 3">
    <name type="scientific">Basidiobolus meristosporus CBS 931.73</name>
    <dbReference type="NCBI Taxonomy" id="1314790"/>
    <lineage>
        <taxon>Eukaryota</taxon>
        <taxon>Fungi</taxon>
        <taxon>Fungi incertae sedis</taxon>
        <taxon>Zoopagomycota</taxon>
        <taxon>Entomophthoromycotina</taxon>
        <taxon>Basidiobolomycetes</taxon>
        <taxon>Basidiobolales</taxon>
        <taxon>Basidiobolaceae</taxon>
        <taxon>Basidiobolus</taxon>
    </lineage>
</organism>
<feature type="compositionally biased region" description="Basic and acidic residues" evidence="1">
    <location>
        <begin position="260"/>
        <end position="274"/>
    </location>
</feature>
<dbReference type="AlphaFoldDB" id="A0A1Y1Y1E9"/>
<proteinExistence type="predicted"/>
<evidence type="ECO:0000313" key="3">
    <source>
        <dbReference type="Proteomes" id="UP000193498"/>
    </source>
</evidence>
<comment type="caution">
    <text evidence="2">The sequence shown here is derived from an EMBL/GenBank/DDBJ whole genome shotgun (WGS) entry which is preliminary data.</text>
</comment>
<feature type="region of interest" description="Disordered" evidence="1">
    <location>
        <begin position="1"/>
        <end position="204"/>
    </location>
</feature>
<feature type="compositionally biased region" description="Basic residues" evidence="1">
    <location>
        <begin position="160"/>
        <end position="197"/>
    </location>
</feature>
<dbReference type="EMBL" id="MCFE01000304">
    <property type="protein sequence ID" value="ORX91830.1"/>
    <property type="molecule type" value="Genomic_DNA"/>
</dbReference>
<feature type="compositionally biased region" description="Acidic residues" evidence="1">
    <location>
        <begin position="275"/>
        <end position="290"/>
    </location>
</feature>
<feature type="compositionally biased region" description="Pro residues" evidence="1">
    <location>
        <begin position="130"/>
        <end position="142"/>
    </location>
</feature>
<protein>
    <submittedName>
        <fullName evidence="2">Uncharacterized protein</fullName>
    </submittedName>
</protein>
<evidence type="ECO:0000256" key="1">
    <source>
        <dbReference type="SAM" id="MobiDB-lite"/>
    </source>
</evidence>
<sequence length="313" mass="36102">MAGLNPPKSGPPPRRGIRPVSPPKNPLPIRRIPLKQRRSPPQIPGTAKASVPKDTPAQDRRSPRIRTPPRSPSLGIVGRRECLVDWRAMHPWPRRIIPPMKKPPLDRQARTSQQSILGKEEERSRKIPLRPQPNPPRMSPKSPPKRRDASPEVLGNPPRGNKRTRGALRKPPPRRKNPNPRRPRTLARQRKPKRHQIKVSIVPPSHDFIRAQEIDPNPIEVSYTYLPKKEHHNVILQLEHLRNEYKKLSGQVESWHAEIKRLTEPDEKDARQETGEGEEEEEGEGEDEAEIIPLIVQRPQRNRRKPARILYDL</sequence>
<name>A0A1Y1Y1E9_9FUNG</name>
<feature type="compositionally biased region" description="Basic and acidic residues" evidence="1">
    <location>
        <begin position="78"/>
        <end position="88"/>
    </location>
</feature>
<gene>
    <name evidence="2" type="ORF">K493DRAFT_48102</name>
</gene>
<feature type="region of interest" description="Disordered" evidence="1">
    <location>
        <begin position="260"/>
        <end position="297"/>
    </location>
</feature>
<reference evidence="2 3" key="1">
    <citation type="submission" date="2016-07" db="EMBL/GenBank/DDBJ databases">
        <title>Pervasive Adenine N6-methylation of Active Genes in Fungi.</title>
        <authorList>
            <consortium name="DOE Joint Genome Institute"/>
            <person name="Mondo S.J."/>
            <person name="Dannebaum R.O."/>
            <person name="Kuo R.C."/>
            <person name="Labutti K."/>
            <person name="Haridas S."/>
            <person name="Kuo A."/>
            <person name="Salamov A."/>
            <person name="Ahrendt S.R."/>
            <person name="Lipzen A."/>
            <person name="Sullivan W."/>
            <person name="Andreopoulos W.B."/>
            <person name="Clum A."/>
            <person name="Lindquist E."/>
            <person name="Daum C."/>
            <person name="Ramamoorthy G.K."/>
            <person name="Gryganskyi A."/>
            <person name="Culley D."/>
            <person name="Magnuson J.K."/>
            <person name="James T.Y."/>
            <person name="O'Malley M.A."/>
            <person name="Stajich J.E."/>
            <person name="Spatafora J.W."/>
            <person name="Visel A."/>
            <person name="Grigoriev I.V."/>
        </authorList>
    </citation>
    <scope>NUCLEOTIDE SEQUENCE [LARGE SCALE GENOMIC DNA]</scope>
    <source>
        <strain evidence="2 3">CBS 931.73</strain>
    </source>
</reference>
<evidence type="ECO:0000313" key="2">
    <source>
        <dbReference type="EMBL" id="ORX91830.1"/>
    </source>
</evidence>